<organism evidence="2 3">
    <name type="scientific">Tanacetum coccineum</name>
    <dbReference type="NCBI Taxonomy" id="301880"/>
    <lineage>
        <taxon>Eukaryota</taxon>
        <taxon>Viridiplantae</taxon>
        <taxon>Streptophyta</taxon>
        <taxon>Embryophyta</taxon>
        <taxon>Tracheophyta</taxon>
        <taxon>Spermatophyta</taxon>
        <taxon>Magnoliopsida</taxon>
        <taxon>eudicotyledons</taxon>
        <taxon>Gunneridae</taxon>
        <taxon>Pentapetalae</taxon>
        <taxon>asterids</taxon>
        <taxon>campanulids</taxon>
        <taxon>Asterales</taxon>
        <taxon>Asteraceae</taxon>
        <taxon>Asteroideae</taxon>
        <taxon>Anthemideae</taxon>
        <taxon>Anthemidinae</taxon>
        <taxon>Tanacetum</taxon>
    </lineage>
</organism>
<dbReference type="Proteomes" id="UP001151760">
    <property type="component" value="Unassembled WGS sequence"/>
</dbReference>
<feature type="transmembrane region" description="Helical" evidence="1">
    <location>
        <begin position="136"/>
        <end position="158"/>
    </location>
</feature>
<sequence length="239" mass="25863">MLSCRSVRCSSVWWTSLFCRGRSKVPQDTSALALPSLFLHNGLEACHGIFDFSMIPAPHSYGPPPEYGLLGALVLCPRFFCLLGSILSDFQLCSVIDRGTQVMCLRSHAKISRFRWQECAATLPPFPYKTADPRRYLLLPWSVVGCCGVLLIATHNWVLSLEAMLLQYVRGMSSINVHAVDVVTADLSHGLSGSTTTLSVVKVGKEMVVLCRSPPAPLTAVAVVAAATLVVGLSPGLFL</sequence>
<keyword evidence="1" id="KW-1133">Transmembrane helix</keyword>
<keyword evidence="1" id="KW-0812">Transmembrane</keyword>
<accession>A0ABQ5G5X2</accession>
<evidence type="ECO:0000313" key="2">
    <source>
        <dbReference type="EMBL" id="GJT71042.1"/>
    </source>
</evidence>
<feature type="transmembrane region" description="Helical" evidence="1">
    <location>
        <begin position="216"/>
        <end position="238"/>
    </location>
</feature>
<dbReference type="EMBL" id="BQNB010018135">
    <property type="protein sequence ID" value="GJT71042.1"/>
    <property type="molecule type" value="Genomic_DNA"/>
</dbReference>
<comment type="caution">
    <text evidence="2">The sequence shown here is derived from an EMBL/GenBank/DDBJ whole genome shotgun (WGS) entry which is preliminary data.</text>
</comment>
<proteinExistence type="predicted"/>
<keyword evidence="1" id="KW-0472">Membrane</keyword>
<protein>
    <submittedName>
        <fullName evidence="2">Uncharacterized protein</fullName>
    </submittedName>
</protein>
<reference evidence="2" key="1">
    <citation type="journal article" date="2022" name="Int. J. Mol. Sci.">
        <title>Draft Genome of Tanacetum Coccineum: Genomic Comparison of Closely Related Tanacetum-Family Plants.</title>
        <authorList>
            <person name="Yamashiro T."/>
            <person name="Shiraishi A."/>
            <person name="Nakayama K."/>
            <person name="Satake H."/>
        </authorList>
    </citation>
    <scope>NUCLEOTIDE SEQUENCE</scope>
</reference>
<evidence type="ECO:0000256" key="1">
    <source>
        <dbReference type="SAM" id="Phobius"/>
    </source>
</evidence>
<name>A0ABQ5G5X2_9ASTR</name>
<keyword evidence="3" id="KW-1185">Reference proteome</keyword>
<reference evidence="2" key="2">
    <citation type="submission" date="2022-01" db="EMBL/GenBank/DDBJ databases">
        <authorList>
            <person name="Yamashiro T."/>
            <person name="Shiraishi A."/>
            <person name="Satake H."/>
            <person name="Nakayama K."/>
        </authorList>
    </citation>
    <scope>NUCLEOTIDE SEQUENCE</scope>
</reference>
<evidence type="ECO:0000313" key="3">
    <source>
        <dbReference type="Proteomes" id="UP001151760"/>
    </source>
</evidence>
<gene>
    <name evidence="2" type="ORF">Tco_1030328</name>
</gene>